<dbReference type="SUPFAM" id="SSF55804">
    <property type="entry name" value="Phoshotransferase/anion transport protein"/>
    <property type="match status" value="1"/>
</dbReference>
<dbReference type="RefSeq" id="WP_116077102.1">
    <property type="nucleotide sequence ID" value="NZ_CP187630.1"/>
</dbReference>
<dbReference type="Proteomes" id="UP000256519">
    <property type="component" value="Unassembled WGS sequence"/>
</dbReference>
<dbReference type="PROSITE" id="PS00372">
    <property type="entry name" value="PTS_EIIA_TYPE_2_HIS"/>
    <property type="match status" value="1"/>
</dbReference>
<name>A0A3D8WWY9_PRIMG</name>
<dbReference type="SUPFAM" id="SSF52794">
    <property type="entry name" value="PTS system IIB component-like"/>
    <property type="match status" value="1"/>
</dbReference>
<evidence type="ECO:0000256" key="8">
    <source>
        <dbReference type="ARBA" id="ARBA00037387"/>
    </source>
</evidence>
<dbReference type="GO" id="GO:0005737">
    <property type="term" value="C:cytoplasm"/>
    <property type="evidence" value="ECO:0007669"/>
    <property type="project" value="UniProtKB-SubCell"/>
</dbReference>
<feature type="domain" description="PTS EIIB type-2" evidence="12">
    <location>
        <begin position="396"/>
        <end position="484"/>
    </location>
</feature>
<comment type="function">
    <text evidence="8">The phosphoenolpyruvate-dependent sugar phosphotransferase system (sugar PTS), a major carbohydrate active transport system, catalyzes the phosphorylation of incoming sugar substrates concomitantly with their translocation across the cell membrane. The enzyme II UlaABC PTS system is involved in ascorbate transport.</text>
</comment>
<evidence type="ECO:0000256" key="6">
    <source>
        <dbReference type="ARBA" id="ARBA00022683"/>
    </source>
</evidence>
<evidence type="ECO:0000313" key="14">
    <source>
        <dbReference type="EMBL" id="RDZ11076.1"/>
    </source>
</evidence>
<evidence type="ECO:0000256" key="1">
    <source>
        <dbReference type="ARBA" id="ARBA00004496"/>
    </source>
</evidence>
<dbReference type="Gene3D" id="1.10.1790.10">
    <property type="entry name" value="PRD domain"/>
    <property type="match status" value="1"/>
</dbReference>
<dbReference type="Gene3D" id="3.40.50.2300">
    <property type="match status" value="1"/>
</dbReference>
<accession>A0A3D8WWY9</accession>
<dbReference type="GO" id="GO:0016301">
    <property type="term" value="F:kinase activity"/>
    <property type="evidence" value="ECO:0007669"/>
    <property type="project" value="UniProtKB-KW"/>
</dbReference>
<organism evidence="14 15">
    <name type="scientific">Priestia megaterium</name>
    <name type="common">Bacillus megaterium</name>
    <dbReference type="NCBI Taxonomy" id="1404"/>
    <lineage>
        <taxon>Bacteria</taxon>
        <taxon>Bacillati</taxon>
        <taxon>Bacillota</taxon>
        <taxon>Bacilli</taxon>
        <taxon>Bacillales</taxon>
        <taxon>Bacillaceae</taxon>
        <taxon>Priestia</taxon>
    </lineage>
</organism>
<dbReference type="Gene3D" id="3.40.930.10">
    <property type="entry name" value="Mannitol-specific EII, Chain A"/>
    <property type="match status" value="1"/>
</dbReference>
<keyword evidence="6" id="KW-0598">Phosphotransferase system</keyword>
<dbReference type="InterPro" id="IPR016152">
    <property type="entry name" value="PTrfase/Anion_transptr"/>
</dbReference>
<dbReference type="InterPro" id="IPR051351">
    <property type="entry name" value="Ascorbate-PTS_EIIA_comp"/>
</dbReference>
<evidence type="ECO:0000259" key="11">
    <source>
        <dbReference type="PROSITE" id="PS51094"/>
    </source>
</evidence>
<keyword evidence="3" id="KW-0963">Cytoplasm</keyword>
<dbReference type="InterPro" id="IPR036634">
    <property type="entry name" value="PRD_sf"/>
</dbReference>
<reference evidence="14 15" key="1">
    <citation type="journal article" date="2018" name="Appl. Environ. Microbiol.">
        <title>Antimicrobial susceptibility testing and tentative epidemiological cut-off values of five Bacillus species relevant for use as animal feed additives or for plant protection.</title>
        <authorList>
            <person name="Agerso Y."/>
            <person name="Stuer-Lauridsen B."/>
            <person name="Bjerre K."/>
            <person name="Jensen M.G."/>
            <person name="Johansen E."/>
            <person name="Bennedsen M."/>
            <person name="Brockmann E."/>
            <person name="Nielsen B."/>
        </authorList>
    </citation>
    <scope>NUCLEOTIDE SEQUENCE [LARGE SCALE GENOMIC DNA]</scope>
    <source>
        <strain evidence="14 15">CHCC20162</strain>
    </source>
</reference>
<evidence type="ECO:0000259" key="12">
    <source>
        <dbReference type="PROSITE" id="PS51099"/>
    </source>
</evidence>
<dbReference type="InterPro" id="IPR002178">
    <property type="entry name" value="PTS_EIIA_type-2_dom"/>
</dbReference>
<evidence type="ECO:0000259" key="13">
    <source>
        <dbReference type="PROSITE" id="PS51372"/>
    </source>
</evidence>
<dbReference type="InterPro" id="IPR036095">
    <property type="entry name" value="PTS_EIIB-like_sf"/>
</dbReference>
<dbReference type="PROSITE" id="PS51372">
    <property type="entry name" value="PRD_2"/>
    <property type="match status" value="1"/>
</dbReference>
<gene>
    <name evidence="14" type="ORF">C3744_22160</name>
</gene>
<proteinExistence type="predicted"/>
<dbReference type="PROSITE" id="PS51094">
    <property type="entry name" value="PTS_EIIA_TYPE_2"/>
    <property type="match status" value="1"/>
</dbReference>
<dbReference type="PANTHER" id="PTHR36203:SF1">
    <property type="entry name" value="ASCORBATE-SPECIFIC PTS SYSTEM EIIA COMPONENT"/>
    <property type="match status" value="1"/>
</dbReference>
<keyword evidence="7" id="KW-0418">Kinase</keyword>
<keyword evidence="4" id="KW-0597">Phosphoprotein</keyword>
<evidence type="ECO:0000256" key="4">
    <source>
        <dbReference type="ARBA" id="ARBA00022553"/>
    </source>
</evidence>
<dbReference type="CDD" id="cd05568">
    <property type="entry name" value="PTS_IIB_bgl_like"/>
    <property type="match status" value="1"/>
</dbReference>
<dbReference type="AlphaFoldDB" id="A0A3D8WWY9"/>
<feature type="domain" description="PRD" evidence="13">
    <location>
        <begin position="285"/>
        <end position="392"/>
    </location>
</feature>
<dbReference type="PANTHER" id="PTHR36203">
    <property type="entry name" value="ASCORBATE-SPECIFIC PTS SYSTEM EIIA COMPONENT"/>
    <property type="match status" value="1"/>
</dbReference>
<dbReference type="GO" id="GO:0006355">
    <property type="term" value="P:regulation of DNA-templated transcription"/>
    <property type="evidence" value="ECO:0007669"/>
    <property type="project" value="InterPro"/>
</dbReference>
<protein>
    <recommendedName>
        <fullName evidence="9">Ascorbate-specific PTS system EIIA component</fullName>
    </recommendedName>
    <alternativeName>
        <fullName evidence="10">Ascorbate-specific phosphotransferase enzyme IIA component</fullName>
    </alternativeName>
</protein>
<keyword evidence="2" id="KW-0813">Transport</keyword>
<comment type="caution">
    <text evidence="14">The sequence shown here is derived from an EMBL/GenBank/DDBJ whole genome shotgun (WGS) entry which is preliminary data.</text>
</comment>
<comment type="subcellular location">
    <subcellularLocation>
        <location evidence="1">Cytoplasm</location>
    </subcellularLocation>
</comment>
<dbReference type="InterPro" id="IPR011608">
    <property type="entry name" value="PRD"/>
</dbReference>
<evidence type="ECO:0000256" key="3">
    <source>
        <dbReference type="ARBA" id="ARBA00022490"/>
    </source>
</evidence>
<dbReference type="CDD" id="cd00211">
    <property type="entry name" value="PTS_IIA_fru"/>
    <property type="match status" value="1"/>
</dbReference>
<dbReference type="GO" id="GO:0009401">
    <property type="term" value="P:phosphoenolpyruvate-dependent sugar phosphotransferase system"/>
    <property type="evidence" value="ECO:0007669"/>
    <property type="project" value="UniProtKB-KW"/>
</dbReference>
<dbReference type="Pfam" id="PF00874">
    <property type="entry name" value="PRD"/>
    <property type="match status" value="1"/>
</dbReference>
<evidence type="ECO:0000313" key="15">
    <source>
        <dbReference type="Proteomes" id="UP000256519"/>
    </source>
</evidence>
<dbReference type="SUPFAM" id="SSF63520">
    <property type="entry name" value="PTS-regulatory domain, PRD"/>
    <property type="match status" value="1"/>
</dbReference>
<dbReference type="EMBL" id="PQWM01000029">
    <property type="protein sequence ID" value="RDZ11076.1"/>
    <property type="molecule type" value="Genomic_DNA"/>
</dbReference>
<evidence type="ECO:0000256" key="5">
    <source>
        <dbReference type="ARBA" id="ARBA00022679"/>
    </source>
</evidence>
<keyword evidence="5" id="KW-0808">Transferase</keyword>
<evidence type="ECO:0000256" key="10">
    <source>
        <dbReference type="ARBA" id="ARBA00042072"/>
    </source>
</evidence>
<feature type="domain" description="PTS EIIA type-2" evidence="11">
    <location>
        <begin position="533"/>
        <end position="676"/>
    </location>
</feature>
<dbReference type="InterPro" id="IPR013011">
    <property type="entry name" value="PTS_EIIB_2"/>
</dbReference>
<sequence length="680" mass="78637">MFDHKSLQLLEQMINYPKLSIPELRLQMNLSPRQFAYTLDKLNNVLSNLDLPKIQVIDIEFKVDERIKNYWKQEGTSLNRQQSIFQETERIYLIYLYTYIRKEAIANIHYHSFLQVSRNTALADIKKLRSYCEKEGIQLSYNRTDGFHLEGEERLKRRFATICIGTLLQLPMGISGMKQVLDSWNYENTGSAIRENVNDLAKKYRIDFVSNRLDQLVYELLFLQCRSGHHKLILPIKQIKLIKEQPLLKMGEELSVYLFDEVAEAEVIYLTVQLLSAMQNIDELHIDERLDLVSSTIISEVERLTLVPFKERHILKSLLYKHLVPAYFRIICEVPLSNPLIDTIKTEHGVLFEFVKQALKPLSEYTGKCISDEEIGYFTILFGGHVRKLEAKPKVYRATIVCPNGISSSMMLRTQLRQLFPKLHFTESYSAAKIEKLSPDSYDMIFSTIYLESSKPVYLTRPLLTALEENYLQQAVAADFNLPVQSTIPMDKLMATIRKYATIKNEKALYEDLTKHLRQSHTRERSYAPMLSELLTEDKIQFSDASLEWEEAIQLAAKPLEEQHYITSAYTQAMIDRVLEMGAFIHIGKGIAIPHARPEQGVQELGMSLLRMKKPVLLLNQEEHAIDLFICLAAIDNKLHLKALSELTSFLVNEDSLKRLKEAETSAEIIAMMRKKGEDE</sequence>
<evidence type="ECO:0000256" key="7">
    <source>
        <dbReference type="ARBA" id="ARBA00022777"/>
    </source>
</evidence>
<dbReference type="Pfam" id="PF00359">
    <property type="entry name" value="PTS_EIIA_2"/>
    <property type="match status" value="1"/>
</dbReference>
<evidence type="ECO:0000256" key="9">
    <source>
        <dbReference type="ARBA" id="ARBA00041175"/>
    </source>
</evidence>
<dbReference type="PROSITE" id="PS51099">
    <property type="entry name" value="PTS_EIIB_TYPE_2"/>
    <property type="match status" value="1"/>
</dbReference>
<evidence type="ECO:0000256" key="2">
    <source>
        <dbReference type="ARBA" id="ARBA00022448"/>
    </source>
</evidence>
<dbReference type="GO" id="GO:0008982">
    <property type="term" value="F:protein-N(PI)-phosphohistidine-sugar phosphotransferase activity"/>
    <property type="evidence" value="ECO:0007669"/>
    <property type="project" value="InterPro"/>
</dbReference>